<name>A0A7U4LZT5_9BACT</name>
<keyword evidence="2" id="KW-1185">Reference proteome</keyword>
<dbReference type="EMBL" id="CP011308">
    <property type="protein sequence ID" value="AKF24263.1"/>
    <property type="molecule type" value="Genomic_DNA"/>
</dbReference>
<reference evidence="2" key="2">
    <citation type="journal article" date="2017" name="Stand. Genomic Sci.">
        <title>Complete genome sequence of the sulfur-oxidizing chemolithoautotrophic Sulfurovum lithotrophicum 42BKTT.</title>
        <authorList>
            <person name="Jeon W."/>
            <person name="Priscilla L."/>
            <person name="Park G."/>
            <person name="Lee H."/>
            <person name="Lee N."/>
            <person name="Lee D."/>
            <person name="Kwon H."/>
            <person name="Ahn I."/>
            <person name="Lee C."/>
            <person name="Lee H."/>
            <person name="Ahn J."/>
        </authorList>
    </citation>
    <scope>NUCLEOTIDE SEQUENCE [LARGE SCALE GENOMIC DNA]</scope>
    <source>
        <strain evidence="2">ATCC BAA-797 / 42BKT</strain>
    </source>
</reference>
<dbReference type="SUPFAM" id="SSF47226">
    <property type="entry name" value="Histidine-containing phosphotransfer domain, HPT domain"/>
    <property type="match status" value="1"/>
</dbReference>
<dbReference type="AlphaFoldDB" id="A0A7U4LZT5"/>
<dbReference type="InterPro" id="IPR036641">
    <property type="entry name" value="HPT_dom_sf"/>
</dbReference>
<gene>
    <name evidence="1" type="ORF">YH65_01775</name>
</gene>
<organism evidence="1 2">
    <name type="scientific">Sulfurovum lithotrophicum</name>
    <dbReference type="NCBI Taxonomy" id="206403"/>
    <lineage>
        <taxon>Bacteria</taxon>
        <taxon>Pseudomonadati</taxon>
        <taxon>Campylobacterota</taxon>
        <taxon>Epsilonproteobacteria</taxon>
        <taxon>Campylobacterales</taxon>
        <taxon>Sulfurovaceae</taxon>
        <taxon>Sulfurovum</taxon>
    </lineage>
</organism>
<dbReference type="RefSeq" id="WP_046550364.1">
    <property type="nucleotide sequence ID" value="NZ_CP011308.1"/>
</dbReference>
<dbReference type="KEGG" id="slh:YH65_01775"/>
<reference evidence="1 2" key="1">
    <citation type="submission" date="2015-04" db="EMBL/GenBank/DDBJ databases">
        <title>Complete genome sequence of Sulfurovum lithotrophicum ATCC BAA-797T.</title>
        <authorList>
            <person name="Ahn J."/>
            <person name="Park G."/>
            <person name="Jeon W."/>
            <person name="Jang Y."/>
            <person name="Jang M."/>
            <person name="Lee H."/>
            <person name="Lee H."/>
        </authorList>
    </citation>
    <scope>NUCLEOTIDE SEQUENCE [LARGE SCALE GENOMIC DNA]</scope>
    <source>
        <strain evidence="2">ATCC BAA-797 / 42BKT</strain>
    </source>
</reference>
<dbReference type="GO" id="GO:0000160">
    <property type="term" value="P:phosphorelay signal transduction system"/>
    <property type="evidence" value="ECO:0007669"/>
    <property type="project" value="InterPro"/>
</dbReference>
<proteinExistence type="predicted"/>
<dbReference type="Proteomes" id="UP000034444">
    <property type="component" value="Chromosome"/>
</dbReference>
<dbReference type="OrthoDB" id="9904016at2"/>
<accession>A0A7U4LZT5</accession>
<evidence type="ECO:0000313" key="1">
    <source>
        <dbReference type="EMBL" id="AKF24263.1"/>
    </source>
</evidence>
<evidence type="ECO:0000313" key="2">
    <source>
        <dbReference type="Proteomes" id="UP000034444"/>
    </source>
</evidence>
<sequence length="105" mass="11972">MKKIIRETEAIAYEHLKAFGFPEEQITPLVDRAKKDLQANLTKLEILLHEDTISIDEINNVLHALKGLLFNLGNHALAEKLNEIRSHLESDVALKEISQILFDET</sequence>
<protein>
    <recommendedName>
        <fullName evidence="3">HPt domain-containing protein</fullName>
    </recommendedName>
</protein>
<evidence type="ECO:0008006" key="3">
    <source>
        <dbReference type="Google" id="ProtNLM"/>
    </source>
</evidence>